<evidence type="ECO:0000313" key="2">
    <source>
        <dbReference type="Proteomes" id="UP001454036"/>
    </source>
</evidence>
<keyword evidence="2" id="KW-1185">Reference proteome</keyword>
<proteinExistence type="predicted"/>
<organism evidence="1 2">
    <name type="scientific">Lithospermum erythrorhizon</name>
    <name type="common">Purple gromwell</name>
    <name type="synonym">Lithospermum officinale var. erythrorhizon</name>
    <dbReference type="NCBI Taxonomy" id="34254"/>
    <lineage>
        <taxon>Eukaryota</taxon>
        <taxon>Viridiplantae</taxon>
        <taxon>Streptophyta</taxon>
        <taxon>Embryophyta</taxon>
        <taxon>Tracheophyta</taxon>
        <taxon>Spermatophyta</taxon>
        <taxon>Magnoliopsida</taxon>
        <taxon>eudicotyledons</taxon>
        <taxon>Gunneridae</taxon>
        <taxon>Pentapetalae</taxon>
        <taxon>asterids</taxon>
        <taxon>lamiids</taxon>
        <taxon>Boraginales</taxon>
        <taxon>Boraginaceae</taxon>
        <taxon>Boraginoideae</taxon>
        <taxon>Lithospermeae</taxon>
        <taxon>Lithospermum</taxon>
    </lineage>
</organism>
<dbReference type="EMBL" id="BAABME010006960">
    <property type="protein sequence ID" value="GAA0169743.1"/>
    <property type="molecule type" value="Genomic_DNA"/>
</dbReference>
<reference evidence="1 2" key="1">
    <citation type="submission" date="2024-01" db="EMBL/GenBank/DDBJ databases">
        <title>The complete chloroplast genome sequence of Lithospermum erythrorhizon: insights into the phylogenetic relationship among Boraginaceae species and the maternal lineages of purple gromwells.</title>
        <authorList>
            <person name="Okada T."/>
            <person name="Watanabe K."/>
        </authorList>
    </citation>
    <scope>NUCLEOTIDE SEQUENCE [LARGE SCALE GENOMIC DNA]</scope>
</reference>
<name>A0AAV3R4B9_LITER</name>
<evidence type="ECO:0000313" key="1">
    <source>
        <dbReference type="EMBL" id="GAA0169743.1"/>
    </source>
</evidence>
<protein>
    <submittedName>
        <fullName evidence="1">Uncharacterized protein</fullName>
    </submittedName>
</protein>
<accession>A0AAV3R4B9</accession>
<sequence>MRDVSSQRKLEKLETALGDRQIKNENDWIIDSLCSNHVIGDKVKLYKDLKVRGTPVMERHKMEIVNVMLAEEVYENKNVLPDIQELQEKLQTKVHLDSSQDVANLT</sequence>
<comment type="caution">
    <text evidence="1">The sequence shown here is derived from an EMBL/GenBank/DDBJ whole genome shotgun (WGS) entry which is preliminary data.</text>
</comment>
<dbReference type="Proteomes" id="UP001454036">
    <property type="component" value="Unassembled WGS sequence"/>
</dbReference>
<dbReference type="AlphaFoldDB" id="A0AAV3R4B9"/>
<gene>
    <name evidence="1" type="ORF">LIER_24156</name>
</gene>